<dbReference type="InterPro" id="IPR051340">
    <property type="entry name" value="Haloalkane_dehalogenase"/>
</dbReference>
<dbReference type="PANTHER" id="PTHR42977:SF3">
    <property type="entry name" value="AB HYDROLASE-1 DOMAIN-CONTAINING PROTEIN"/>
    <property type="match status" value="1"/>
</dbReference>
<gene>
    <name evidence="3" type="primary">dhaAF_1</name>
    <name evidence="3" type="ORF">AQUSIP_11620</name>
</gene>
<evidence type="ECO:0000256" key="1">
    <source>
        <dbReference type="ARBA" id="ARBA00022801"/>
    </source>
</evidence>
<evidence type="ECO:0000259" key="2">
    <source>
        <dbReference type="Pfam" id="PF00561"/>
    </source>
</evidence>
<dbReference type="RefSeq" id="WP_148339136.1">
    <property type="nucleotide sequence ID" value="NZ_LR699119.1"/>
</dbReference>
<keyword evidence="1" id="KW-0378">Hydrolase</keyword>
<proteinExistence type="predicted"/>
<dbReference type="InterPro" id="IPR000073">
    <property type="entry name" value="AB_hydrolase_1"/>
</dbReference>
<dbReference type="AlphaFoldDB" id="A0A5E4PH01"/>
<sequence>MVNERIFHTVQLPSQYIEVYGSRMHYVEAGEGSPILFLHGIPTSSYLWRNVIPHLTQLGRCIAPDLIGFGHSDKPDIDYTVFDHIRYIEKFIETLGLKNITIVMHGWGSLIGLDYAMRHERNCRGLVFYEAFLRSLNENDISLPFQEQLIALQGMENVSDFVMNGSAFVDKIIPQNVMRQLTEEEMQNYRQPFLQEGAGKPILQYLRELPNGQGKTRIDKLIADYSEKLKHSRLPKLMLYSVPGFITSIATVIWAKDNLPNLEVVDIGEELHLAQESNPRLIGGTISAWLQGIEQAKST</sequence>
<dbReference type="KEGG" id="asip:AQUSIP_11620"/>
<dbReference type="InterPro" id="IPR029058">
    <property type="entry name" value="AB_hydrolase_fold"/>
</dbReference>
<dbReference type="Proteomes" id="UP000324194">
    <property type="component" value="Chromosome 1"/>
</dbReference>
<protein>
    <submittedName>
        <fullName evidence="3">Haloalkane dehalogenase</fullName>
    </submittedName>
</protein>
<organism evidence="3 4">
    <name type="scientific">Aquicella siphonis</name>
    <dbReference type="NCBI Taxonomy" id="254247"/>
    <lineage>
        <taxon>Bacteria</taxon>
        <taxon>Pseudomonadati</taxon>
        <taxon>Pseudomonadota</taxon>
        <taxon>Gammaproteobacteria</taxon>
        <taxon>Legionellales</taxon>
        <taxon>Coxiellaceae</taxon>
        <taxon>Aquicella</taxon>
    </lineage>
</organism>
<feature type="domain" description="AB hydrolase-1" evidence="2">
    <location>
        <begin position="34"/>
        <end position="146"/>
    </location>
</feature>
<evidence type="ECO:0000313" key="4">
    <source>
        <dbReference type="Proteomes" id="UP000324194"/>
    </source>
</evidence>
<reference evidence="3 4" key="1">
    <citation type="submission" date="2019-08" db="EMBL/GenBank/DDBJ databases">
        <authorList>
            <person name="Guy L."/>
        </authorList>
    </citation>
    <scope>NUCLEOTIDE SEQUENCE [LARGE SCALE GENOMIC DNA]</scope>
    <source>
        <strain evidence="3 4">SGT-108</strain>
    </source>
</reference>
<dbReference type="PANTHER" id="PTHR42977">
    <property type="entry name" value="HYDROLASE-RELATED"/>
    <property type="match status" value="1"/>
</dbReference>
<dbReference type="NCBIfam" id="NF002938">
    <property type="entry name" value="PRK03592.1"/>
    <property type="match status" value="1"/>
</dbReference>
<dbReference type="GO" id="GO:0004301">
    <property type="term" value="F:epoxide hydrolase activity"/>
    <property type="evidence" value="ECO:0007669"/>
    <property type="project" value="TreeGrafter"/>
</dbReference>
<dbReference type="EMBL" id="LR699119">
    <property type="protein sequence ID" value="VVC75865.1"/>
    <property type="molecule type" value="Genomic_DNA"/>
</dbReference>
<dbReference type="Pfam" id="PF00561">
    <property type="entry name" value="Abhydrolase_1"/>
    <property type="match status" value="1"/>
</dbReference>
<accession>A0A5E4PH01</accession>
<dbReference type="SUPFAM" id="SSF53474">
    <property type="entry name" value="alpha/beta-Hydrolases"/>
    <property type="match status" value="1"/>
</dbReference>
<evidence type="ECO:0000313" key="3">
    <source>
        <dbReference type="EMBL" id="VVC75865.1"/>
    </source>
</evidence>
<keyword evidence="4" id="KW-1185">Reference proteome</keyword>
<name>A0A5E4PH01_9COXI</name>
<dbReference type="OrthoDB" id="2086224at2"/>
<dbReference type="Gene3D" id="3.40.50.1820">
    <property type="entry name" value="alpha/beta hydrolase"/>
    <property type="match status" value="1"/>
</dbReference>